<evidence type="ECO:0000256" key="1">
    <source>
        <dbReference type="ARBA" id="ARBA00023015"/>
    </source>
</evidence>
<dbReference type="CDD" id="cd06170">
    <property type="entry name" value="LuxR_C_like"/>
    <property type="match status" value="1"/>
</dbReference>
<organism evidence="5 6">
    <name type="scientific">Variovorax gossypii</name>
    <dbReference type="NCBI Taxonomy" id="1679495"/>
    <lineage>
        <taxon>Bacteria</taxon>
        <taxon>Pseudomonadati</taxon>
        <taxon>Pseudomonadota</taxon>
        <taxon>Betaproteobacteria</taxon>
        <taxon>Burkholderiales</taxon>
        <taxon>Comamonadaceae</taxon>
        <taxon>Variovorax</taxon>
    </lineage>
</organism>
<keyword evidence="3" id="KW-0804">Transcription</keyword>
<dbReference type="OrthoDB" id="8642092at2"/>
<dbReference type="InterPro" id="IPR036388">
    <property type="entry name" value="WH-like_DNA-bd_sf"/>
</dbReference>
<dbReference type="GO" id="GO:0006355">
    <property type="term" value="P:regulation of DNA-templated transcription"/>
    <property type="evidence" value="ECO:0007669"/>
    <property type="project" value="InterPro"/>
</dbReference>
<evidence type="ECO:0000259" key="4">
    <source>
        <dbReference type="PROSITE" id="PS50043"/>
    </source>
</evidence>
<feature type="domain" description="HTH luxR-type" evidence="4">
    <location>
        <begin position="186"/>
        <end position="252"/>
    </location>
</feature>
<evidence type="ECO:0000313" key="5">
    <source>
        <dbReference type="EMBL" id="RTQ32144.1"/>
    </source>
</evidence>
<keyword evidence="1" id="KW-0805">Transcription regulation</keyword>
<evidence type="ECO:0000313" key="6">
    <source>
        <dbReference type="Proteomes" id="UP000267418"/>
    </source>
</evidence>
<dbReference type="InterPro" id="IPR016032">
    <property type="entry name" value="Sig_transdc_resp-reg_C-effctor"/>
</dbReference>
<evidence type="ECO:0000256" key="2">
    <source>
        <dbReference type="ARBA" id="ARBA00023125"/>
    </source>
</evidence>
<dbReference type="PRINTS" id="PR00038">
    <property type="entry name" value="HTHLUXR"/>
</dbReference>
<dbReference type="PANTHER" id="PTHR44688:SF16">
    <property type="entry name" value="DNA-BINDING TRANSCRIPTIONAL ACTIVATOR DEVR_DOSR"/>
    <property type="match status" value="1"/>
</dbReference>
<dbReference type="InterPro" id="IPR000792">
    <property type="entry name" value="Tscrpt_reg_LuxR_C"/>
</dbReference>
<reference evidence="5 6" key="1">
    <citation type="submission" date="2018-12" db="EMBL/GenBank/DDBJ databases">
        <title>The genome of Variovorax gossypii DSM 100435.</title>
        <authorList>
            <person name="Gao J."/>
            <person name="Sun J."/>
        </authorList>
    </citation>
    <scope>NUCLEOTIDE SEQUENCE [LARGE SCALE GENOMIC DNA]</scope>
    <source>
        <strain evidence="5 6">DSM 100435</strain>
    </source>
</reference>
<evidence type="ECO:0000256" key="3">
    <source>
        <dbReference type="ARBA" id="ARBA00023163"/>
    </source>
</evidence>
<dbReference type="AlphaFoldDB" id="A0A431THC8"/>
<dbReference type="EMBL" id="RXOE01000007">
    <property type="protein sequence ID" value="RTQ32144.1"/>
    <property type="molecule type" value="Genomic_DNA"/>
</dbReference>
<keyword evidence="2" id="KW-0238">DNA-binding</keyword>
<accession>A0A431THC8</accession>
<dbReference type="GO" id="GO:0003677">
    <property type="term" value="F:DNA binding"/>
    <property type="evidence" value="ECO:0007669"/>
    <property type="project" value="UniProtKB-KW"/>
</dbReference>
<dbReference type="SUPFAM" id="SSF46894">
    <property type="entry name" value="C-terminal effector domain of the bipartite response regulators"/>
    <property type="match status" value="1"/>
</dbReference>
<dbReference type="SMART" id="SM00421">
    <property type="entry name" value="HTH_LUXR"/>
    <property type="match status" value="1"/>
</dbReference>
<dbReference type="PROSITE" id="PS50043">
    <property type="entry name" value="HTH_LUXR_2"/>
    <property type="match status" value="1"/>
</dbReference>
<dbReference type="PANTHER" id="PTHR44688">
    <property type="entry name" value="DNA-BINDING TRANSCRIPTIONAL ACTIVATOR DEVR_DOSR"/>
    <property type="match status" value="1"/>
</dbReference>
<dbReference type="Proteomes" id="UP000267418">
    <property type="component" value="Unassembled WGS sequence"/>
</dbReference>
<dbReference type="Gene3D" id="1.10.10.10">
    <property type="entry name" value="Winged helix-like DNA-binding domain superfamily/Winged helix DNA-binding domain"/>
    <property type="match status" value="1"/>
</dbReference>
<dbReference type="RefSeq" id="WP_126472626.1">
    <property type="nucleotide sequence ID" value="NZ_RXOE01000007.1"/>
</dbReference>
<keyword evidence="6" id="KW-1185">Reference proteome</keyword>
<protein>
    <submittedName>
        <fullName evidence="5">LuxR family transcriptional regulator</fullName>
    </submittedName>
</protein>
<name>A0A431THC8_9BURK</name>
<comment type="caution">
    <text evidence="5">The sequence shown here is derived from an EMBL/GenBank/DDBJ whole genome shotgun (WGS) entry which is preliminary data.</text>
</comment>
<gene>
    <name evidence="5" type="ORF">EJP69_23010</name>
</gene>
<sequence>MYLTAPEQQALRGVFALLAEDDRDEREIRERLGRALLDLLHADQFASFVWDAASGSFGSRVALHMDPANLDSYARWHQHHDPITFVLQSRRRATRVTEVIPQRELMRTPFFNDFLARDGLHWGMNLHAFEGDRALGDLRIWRRKGRGDFGDHEKALLDLIEPAFIGALQRAQRVAATASHSLSGAQDAAWALLSAREQEVARCVREGLTDKEIARRMAVSVPTVRTYLRRIFDKLGIERRSALAGRNMPAAR</sequence>
<dbReference type="Pfam" id="PF00196">
    <property type="entry name" value="GerE"/>
    <property type="match status" value="1"/>
</dbReference>
<proteinExistence type="predicted"/>